<proteinExistence type="inferred from homology"/>
<dbReference type="EC" id="3.4.16.4" evidence="3"/>
<dbReference type="PANTHER" id="PTHR30023">
    <property type="entry name" value="D-ALANYL-D-ALANINE CARBOXYPEPTIDASE"/>
    <property type="match status" value="1"/>
</dbReference>
<sequence>MRQWLQWVLSIIILVQIGCNSSKKITNTLGSITPKGQSTFQDIAQTTIFSDSNFAAAHVGISIYNPATQQYLYNYQGDKYFVPASNMKLFTCYAAMKNLGDSLVGLRYFNTKGDLEIQATGDPTFLHSDFKNQPVLDFLKIKPSFSLVANNWSDEPLGSGWAWNDYNDYYMAERSPFPIYGNTVKFQINKEQNTIEATPTYFNALLKSKQIINQNYLLDIKRDYGSNDFKIVPSKSRYKMTEVPFITDSYSTLLKLLADTLKPKLPLKMVTKTPFSFEASIIHSQPTDSLLKPMMHNSDNFFAEQTLLMVSNEKLGVMSDEQIIDTLLKTDFKGLPQKPHWVDGSGLSRYNLVTPQDVVWVLNKMKADFSWQRITTILPTGNEGTLNNYYKNLTGNIFAKTGTLSGQVALSGYLITKQSKTLVFSVLVNNHQTSATTIRRGVERFLTQVFEQY</sequence>
<dbReference type="InterPro" id="IPR000667">
    <property type="entry name" value="Peptidase_S13"/>
</dbReference>
<organism evidence="3 4">
    <name type="scientific">Parasediminibacterium paludis</name>
    <dbReference type="NCBI Taxonomy" id="908966"/>
    <lineage>
        <taxon>Bacteria</taxon>
        <taxon>Pseudomonadati</taxon>
        <taxon>Bacteroidota</taxon>
        <taxon>Chitinophagia</taxon>
        <taxon>Chitinophagales</taxon>
        <taxon>Chitinophagaceae</taxon>
        <taxon>Parasediminibacterium</taxon>
    </lineage>
</organism>
<dbReference type="Proteomes" id="UP001595906">
    <property type="component" value="Unassembled WGS sequence"/>
</dbReference>
<dbReference type="PANTHER" id="PTHR30023:SF0">
    <property type="entry name" value="PENICILLIN-SENSITIVE CARBOXYPEPTIDASE A"/>
    <property type="match status" value="1"/>
</dbReference>
<dbReference type="RefSeq" id="WP_379012541.1">
    <property type="nucleotide sequence ID" value="NZ_JBHSDC010000003.1"/>
</dbReference>
<dbReference type="NCBIfam" id="TIGR00666">
    <property type="entry name" value="PBP4"/>
    <property type="match status" value="1"/>
</dbReference>
<evidence type="ECO:0000313" key="3">
    <source>
        <dbReference type="EMBL" id="MFC4231154.1"/>
    </source>
</evidence>
<dbReference type="EMBL" id="JBHSDC010000003">
    <property type="protein sequence ID" value="MFC4231154.1"/>
    <property type="molecule type" value="Genomic_DNA"/>
</dbReference>
<comment type="similarity">
    <text evidence="1">Belongs to the peptidase S13 family.</text>
</comment>
<reference evidence="4" key="1">
    <citation type="journal article" date="2019" name="Int. J. Syst. Evol. Microbiol.">
        <title>The Global Catalogue of Microorganisms (GCM) 10K type strain sequencing project: providing services to taxonomists for standard genome sequencing and annotation.</title>
        <authorList>
            <consortium name="The Broad Institute Genomics Platform"/>
            <consortium name="The Broad Institute Genome Sequencing Center for Infectious Disease"/>
            <person name="Wu L."/>
            <person name="Ma J."/>
        </authorList>
    </citation>
    <scope>NUCLEOTIDE SEQUENCE [LARGE SCALE GENOMIC DNA]</scope>
    <source>
        <strain evidence="4">CECT 8010</strain>
    </source>
</reference>
<dbReference type="Gene3D" id="3.40.710.10">
    <property type="entry name" value="DD-peptidase/beta-lactamase superfamily"/>
    <property type="match status" value="2"/>
</dbReference>
<gene>
    <name evidence="3" type="primary">dacB</name>
    <name evidence="3" type="ORF">ACFOW1_04585</name>
</gene>
<evidence type="ECO:0000313" key="4">
    <source>
        <dbReference type="Proteomes" id="UP001595906"/>
    </source>
</evidence>
<keyword evidence="2 3" id="KW-0378">Hydrolase</keyword>
<name>A0ABV8PU84_9BACT</name>
<dbReference type="GO" id="GO:0009002">
    <property type="term" value="F:serine-type D-Ala-D-Ala carboxypeptidase activity"/>
    <property type="evidence" value="ECO:0007669"/>
    <property type="project" value="UniProtKB-EC"/>
</dbReference>
<protein>
    <submittedName>
        <fullName evidence="3">D-alanyl-D-alanine carboxypeptidase/D-alanyl-D-alanine-endopeptidase</fullName>
        <ecNumber evidence="3">3.4.16.4</ecNumber>
    </submittedName>
</protein>
<dbReference type="InterPro" id="IPR012338">
    <property type="entry name" value="Beta-lactam/transpept-like"/>
</dbReference>
<accession>A0ABV8PU84</accession>
<evidence type="ECO:0000256" key="1">
    <source>
        <dbReference type="ARBA" id="ARBA00006096"/>
    </source>
</evidence>
<keyword evidence="4" id="KW-1185">Reference proteome</keyword>
<dbReference type="PRINTS" id="PR00922">
    <property type="entry name" value="DADACBPTASE3"/>
</dbReference>
<evidence type="ECO:0000256" key="2">
    <source>
        <dbReference type="ARBA" id="ARBA00022801"/>
    </source>
</evidence>
<dbReference type="SUPFAM" id="SSF56601">
    <property type="entry name" value="beta-lactamase/transpeptidase-like"/>
    <property type="match status" value="1"/>
</dbReference>
<comment type="caution">
    <text evidence="3">The sequence shown here is derived from an EMBL/GenBank/DDBJ whole genome shotgun (WGS) entry which is preliminary data.</text>
</comment>
<keyword evidence="3" id="KW-0645">Protease</keyword>
<keyword evidence="3" id="KW-0121">Carboxypeptidase</keyword>
<dbReference type="Pfam" id="PF02113">
    <property type="entry name" value="Peptidase_S13"/>
    <property type="match status" value="1"/>
</dbReference>